<dbReference type="Gene3D" id="3.50.50.60">
    <property type="entry name" value="FAD/NAD(P)-binding domain"/>
    <property type="match status" value="1"/>
</dbReference>
<dbReference type="PANTHER" id="PTHR42923:SF17">
    <property type="entry name" value="AMINE OXIDASE DOMAIN-CONTAINING PROTEIN"/>
    <property type="match status" value="1"/>
</dbReference>
<dbReference type="EMBL" id="NRRL01000012">
    <property type="protein sequence ID" value="MBK1667848.1"/>
    <property type="molecule type" value="Genomic_DNA"/>
</dbReference>
<evidence type="ECO:0000259" key="1">
    <source>
        <dbReference type="Pfam" id="PF01593"/>
    </source>
</evidence>
<dbReference type="InterPro" id="IPR036188">
    <property type="entry name" value="FAD/NAD-bd_sf"/>
</dbReference>
<dbReference type="PANTHER" id="PTHR42923">
    <property type="entry name" value="PROTOPORPHYRINOGEN OXIDASE"/>
    <property type="match status" value="1"/>
</dbReference>
<comment type="caution">
    <text evidence="2">The sequence shown here is derived from an EMBL/GenBank/DDBJ whole genome shotgun (WGS) entry which is preliminary data.</text>
</comment>
<accession>A0ABS1DE39</accession>
<sequence length="440" mass="47696">MHIAVVGSGIAGLGAAWALSRSHDVTVFEAEPRLGGHANTMDVTWPDGTTTAVDTGFIVYNPRNYPHLIRLFDRLGVPTEGSDMSFGVSLGGGRLEYAGSPKGLVAQPSNLLKPSYWSMVRQILRFYREAPALLALDPQDPAAMQPLGDYLQDHGYGASFTYDHLLPMAAAIWSCPVDAVMRFPVRSFVQFLDNHGLMLIRGRPQWRTVSGGSRAYVRRIAEAVGRRRFQVATPVRRLTRDQTGVSVTTDAGPQRFDQVVLATHGDQALAILGDDATDAERRTLGAFGYESNRTFLHDDPALMPRRRAVWSSWNYLGDGAQDAGAKVSVTYWMNRLQNLPGHDLFVSLNPLQAPADGRVHADLTYSHPIFDGPAIAAQGRLPHIQGVLNTWFCGSYCGYGFHEDGLEAGLAVAAALGAPAPWADEVTAASPAARCADGAR</sequence>
<dbReference type="InterPro" id="IPR050464">
    <property type="entry name" value="Zeta_carotene_desat/Oxidored"/>
</dbReference>
<dbReference type="SUPFAM" id="SSF51905">
    <property type="entry name" value="FAD/NAD(P)-binding domain"/>
    <property type="match status" value="1"/>
</dbReference>
<protein>
    <submittedName>
        <fullName evidence="2">NAD/FAD-binding protein</fullName>
    </submittedName>
</protein>
<feature type="non-terminal residue" evidence="2">
    <location>
        <position position="440"/>
    </location>
</feature>
<feature type="domain" description="Amine oxidase" evidence="1">
    <location>
        <begin position="10"/>
        <end position="272"/>
    </location>
</feature>
<name>A0ABS1DE39_9PROT</name>
<evidence type="ECO:0000313" key="3">
    <source>
        <dbReference type="Proteomes" id="UP001296873"/>
    </source>
</evidence>
<dbReference type="Proteomes" id="UP001296873">
    <property type="component" value="Unassembled WGS sequence"/>
</dbReference>
<dbReference type="RefSeq" id="WP_200340005.1">
    <property type="nucleotide sequence ID" value="NZ_NRRL01000012.1"/>
</dbReference>
<dbReference type="Pfam" id="PF01593">
    <property type="entry name" value="Amino_oxidase"/>
    <property type="match status" value="1"/>
</dbReference>
<keyword evidence="3" id="KW-1185">Reference proteome</keyword>
<organism evidence="2 3">
    <name type="scientific">Rhodovibrio sodomensis</name>
    <dbReference type="NCBI Taxonomy" id="1088"/>
    <lineage>
        <taxon>Bacteria</taxon>
        <taxon>Pseudomonadati</taxon>
        <taxon>Pseudomonadota</taxon>
        <taxon>Alphaproteobacteria</taxon>
        <taxon>Rhodospirillales</taxon>
        <taxon>Rhodovibrionaceae</taxon>
        <taxon>Rhodovibrio</taxon>
    </lineage>
</organism>
<proteinExistence type="predicted"/>
<gene>
    <name evidence="2" type="ORF">CKO28_07340</name>
</gene>
<reference evidence="2 3" key="1">
    <citation type="journal article" date="2020" name="Microorganisms">
        <title>Osmotic Adaptation and Compatible Solute Biosynthesis of Phototrophic Bacteria as Revealed from Genome Analyses.</title>
        <authorList>
            <person name="Imhoff J.F."/>
            <person name="Rahn T."/>
            <person name="Kunzel S."/>
            <person name="Keller A."/>
            <person name="Neulinger S.C."/>
        </authorList>
    </citation>
    <scope>NUCLEOTIDE SEQUENCE [LARGE SCALE GENOMIC DNA]</scope>
    <source>
        <strain evidence="2 3">DSM 9895</strain>
    </source>
</reference>
<evidence type="ECO:0000313" key="2">
    <source>
        <dbReference type="EMBL" id="MBK1667848.1"/>
    </source>
</evidence>
<dbReference type="InterPro" id="IPR002937">
    <property type="entry name" value="Amino_oxidase"/>
</dbReference>